<dbReference type="InParanoid" id="A0A5J5F6X5"/>
<proteinExistence type="predicted"/>
<organism evidence="2 3">
    <name type="scientific">Sphaerosporella brunnea</name>
    <dbReference type="NCBI Taxonomy" id="1250544"/>
    <lineage>
        <taxon>Eukaryota</taxon>
        <taxon>Fungi</taxon>
        <taxon>Dikarya</taxon>
        <taxon>Ascomycota</taxon>
        <taxon>Pezizomycotina</taxon>
        <taxon>Pezizomycetes</taxon>
        <taxon>Pezizales</taxon>
        <taxon>Pyronemataceae</taxon>
        <taxon>Sphaerosporella</taxon>
    </lineage>
</organism>
<feature type="compositionally biased region" description="Acidic residues" evidence="1">
    <location>
        <begin position="236"/>
        <end position="247"/>
    </location>
</feature>
<dbReference type="OrthoDB" id="5378435at2759"/>
<name>A0A5J5F6X5_9PEZI</name>
<dbReference type="AlphaFoldDB" id="A0A5J5F6X5"/>
<evidence type="ECO:0000313" key="3">
    <source>
        <dbReference type="Proteomes" id="UP000326924"/>
    </source>
</evidence>
<gene>
    <name evidence="2" type="ORF">FN846DRAFT_310509</name>
</gene>
<evidence type="ECO:0000256" key="1">
    <source>
        <dbReference type="SAM" id="MobiDB-lite"/>
    </source>
</evidence>
<dbReference type="Proteomes" id="UP000326924">
    <property type="component" value="Unassembled WGS sequence"/>
</dbReference>
<dbReference type="EMBL" id="VXIS01000024">
    <property type="protein sequence ID" value="KAA8912477.1"/>
    <property type="molecule type" value="Genomic_DNA"/>
</dbReference>
<feature type="region of interest" description="Disordered" evidence="1">
    <location>
        <begin position="229"/>
        <end position="249"/>
    </location>
</feature>
<comment type="caution">
    <text evidence="2">The sequence shown here is derived from an EMBL/GenBank/DDBJ whole genome shotgun (WGS) entry which is preliminary data.</text>
</comment>
<protein>
    <submittedName>
        <fullName evidence="2">Uncharacterized protein</fullName>
    </submittedName>
</protein>
<reference evidence="2 3" key="1">
    <citation type="submission" date="2019-09" db="EMBL/GenBank/DDBJ databases">
        <title>Draft genome of the ectomycorrhizal ascomycete Sphaerosporella brunnea.</title>
        <authorList>
            <consortium name="DOE Joint Genome Institute"/>
            <person name="Benucci G.M."/>
            <person name="Marozzi G."/>
            <person name="Antonielli L."/>
            <person name="Sanchez S."/>
            <person name="Marco P."/>
            <person name="Wang X."/>
            <person name="Falini L.B."/>
            <person name="Barry K."/>
            <person name="Haridas S."/>
            <person name="Lipzen A."/>
            <person name="Labutti K."/>
            <person name="Grigoriev I.V."/>
            <person name="Murat C."/>
            <person name="Martin F."/>
            <person name="Albertini E."/>
            <person name="Donnini D."/>
            <person name="Bonito G."/>
        </authorList>
    </citation>
    <scope>NUCLEOTIDE SEQUENCE [LARGE SCALE GENOMIC DNA]</scope>
    <source>
        <strain evidence="2 3">Sb_GMNB300</strain>
    </source>
</reference>
<keyword evidence="3" id="KW-1185">Reference proteome</keyword>
<sequence length="332" mass="36604">MDTMAYTNTYGFYQNYDLERQSYYEPSIYHPEVPLFTQQELSGFEPALAQMVLGGGNDMGMPMAGCWEPQEKATGIGYGEMASQFFSHEPAGFGMDMDMDMDIGYPQPVDLYAAARCFPAPEQIAGSCQPSPFLDQSRLPFQTSFQQPVSPVTPAGSPLQYGAALGLMNTTPPAFLLVPVEDSNGQYQYSAYQVPMDDYITPPSYQNNQSAFESSPHMVPSLVASPLTREAPASENAEEDDEEEEEDVRSVLPNCGNTELRGMGLYDDTPDLMFCPTPGGCSPVTPHDQIRPTLGKGLVLERSFGLPEKMMMKDEESGKIIEGKLQIDEDEY</sequence>
<accession>A0A5J5F6X5</accession>
<evidence type="ECO:0000313" key="2">
    <source>
        <dbReference type="EMBL" id="KAA8912477.1"/>
    </source>
</evidence>